<dbReference type="eggNOG" id="COG2208">
    <property type="taxonomic scope" value="Bacteria"/>
</dbReference>
<evidence type="ECO:0000313" key="4">
    <source>
        <dbReference type="Proteomes" id="UP000007842"/>
    </source>
</evidence>
<dbReference type="InterPro" id="IPR001932">
    <property type="entry name" value="PPM-type_phosphatase-like_dom"/>
</dbReference>
<dbReference type="Pfam" id="PF07228">
    <property type="entry name" value="SpoIIE"/>
    <property type="match status" value="1"/>
</dbReference>
<evidence type="ECO:0000256" key="1">
    <source>
        <dbReference type="ARBA" id="ARBA00022801"/>
    </source>
</evidence>
<dbReference type="KEGG" id="scy:SCATT_52030"/>
<dbReference type="STRING" id="1003195.SCATT_52030"/>
<dbReference type="OrthoDB" id="5177934at2"/>
<dbReference type="InterPro" id="IPR036457">
    <property type="entry name" value="PPM-type-like_dom_sf"/>
</dbReference>
<organism evidence="3 4">
    <name type="scientific">Streptantibioticus cattleyicolor (strain ATCC 35852 / DSM 46488 / JCM 4925 / NBRC 14057 / NRRL 8057)</name>
    <name type="common">Streptomyces cattleya</name>
    <dbReference type="NCBI Taxonomy" id="1003195"/>
    <lineage>
        <taxon>Bacteria</taxon>
        <taxon>Bacillati</taxon>
        <taxon>Actinomycetota</taxon>
        <taxon>Actinomycetes</taxon>
        <taxon>Kitasatosporales</taxon>
        <taxon>Streptomycetaceae</taxon>
        <taxon>Streptantibioticus</taxon>
    </lineage>
</organism>
<keyword evidence="4" id="KW-1185">Reference proteome</keyword>
<dbReference type="RefSeq" id="WP_014145914.1">
    <property type="nucleotide sequence ID" value="NC_016111.1"/>
</dbReference>
<protein>
    <submittedName>
        <fullName evidence="3">Magnesium or manganese-dependent protein phosphatase</fullName>
    </submittedName>
</protein>
<dbReference type="InterPro" id="IPR052016">
    <property type="entry name" value="Bact_Sigma-Reg"/>
</dbReference>
<accession>F8K2R0</accession>
<dbReference type="HOGENOM" id="CLU_045535_1_1_11"/>
<dbReference type="GO" id="GO:0016791">
    <property type="term" value="F:phosphatase activity"/>
    <property type="evidence" value="ECO:0007669"/>
    <property type="project" value="TreeGrafter"/>
</dbReference>
<keyword evidence="1" id="KW-0378">Hydrolase</keyword>
<dbReference type="PANTHER" id="PTHR43156:SF2">
    <property type="entry name" value="STAGE II SPORULATION PROTEIN E"/>
    <property type="match status" value="1"/>
</dbReference>
<dbReference type="Gene3D" id="3.60.40.10">
    <property type="entry name" value="PPM-type phosphatase domain"/>
    <property type="match status" value="1"/>
</dbReference>
<dbReference type="Proteomes" id="UP000007842">
    <property type="component" value="Chromosome"/>
</dbReference>
<reference evidence="4" key="1">
    <citation type="submission" date="2011-12" db="EMBL/GenBank/DDBJ databases">
        <title>Complete genome sequence of Streptomyces cattleya strain DSM 46488.</title>
        <authorList>
            <person name="Ou H.-Y."/>
            <person name="Li P."/>
            <person name="Zhao C."/>
            <person name="O'Hagan D."/>
            <person name="Deng Z."/>
        </authorList>
    </citation>
    <scope>NUCLEOTIDE SEQUENCE [LARGE SCALE GENOMIC DNA]</scope>
    <source>
        <strain evidence="4">ATCC 35852 / DSM 46488 / JCM 4925 / NBRC 14057 / NRRL 8057</strain>
    </source>
</reference>
<dbReference type="PANTHER" id="PTHR43156">
    <property type="entry name" value="STAGE II SPORULATION PROTEIN E-RELATED"/>
    <property type="match status" value="1"/>
</dbReference>
<evidence type="ECO:0000313" key="3">
    <source>
        <dbReference type="EMBL" id="AEW97574.1"/>
    </source>
</evidence>
<dbReference type="KEGG" id="sct:SCAT_5211"/>
<proteinExistence type="predicted"/>
<dbReference type="SMART" id="SM00331">
    <property type="entry name" value="PP2C_SIG"/>
    <property type="match status" value="1"/>
</dbReference>
<name>F8K2R0_STREN</name>
<accession>G8WY36</accession>
<sequence>MIPTSSATGVCDEDGAGPGTRAGRWRGWLRAVPVAWIAVVVALEAVAPGGDRLVPLLAVAPAMACVGGGRRHCAVLAAGCAVLALVPLRPTVPYEAASRIGTALTVVAVITAHFLIAGRRARLVGELERTREIAAAAQQAVLRPLPGRLEGLAVAGDYLSASRGAQVGGDLYEVLSTPYGVRAVLGDVRGHGLAAIGTVAALLGSFREAAHDEADLGGVLARLDRAFARHLRERTHDGAAESTAEEFATLLLLEVGSDGALSVLNCGHPWPYLIGGGHGPAPWVVPLSTAEPHPPLGLCELRAARMAAERGRLALGQALFLHTDGAVEARDASGAFFPLHRELAAAAPAAFRHGALSPPLLVEAVRAALLRHAAGRLADDVAVLVLSRDVRVPAQSRAAPLLPHRYRV</sequence>
<evidence type="ECO:0000259" key="2">
    <source>
        <dbReference type="SMART" id="SM00331"/>
    </source>
</evidence>
<dbReference type="AlphaFoldDB" id="F8K2R0"/>
<dbReference type="PATRIC" id="fig|1003195.11.peg.6630"/>
<gene>
    <name evidence="3" type="ordered locus">SCATT_52030</name>
</gene>
<dbReference type="EMBL" id="CP003219">
    <property type="protein sequence ID" value="AEW97574.1"/>
    <property type="molecule type" value="Genomic_DNA"/>
</dbReference>
<feature type="domain" description="PPM-type phosphatase" evidence="2">
    <location>
        <begin position="152"/>
        <end position="388"/>
    </location>
</feature>